<proteinExistence type="predicted"/>
<name>A0A1F7WLK7_9BACT</name>
<comment type="caution">
    <text evidence="1">The sequence shown here is derived from an EMBL/GenBank/DDBJ whole genome shotgun (WGS) entry which is preliminary data.</text>
</comment>
<dbReference type="STRING" id="1817813.A2008_07465"/>
<dbReference type="AlphaFoldDB" id="A0A1F7WLK7"/>
<reference evidence="1 2" key="1">
    <citation type="journal article" date="2016" name="Nat. Commun.">
        <title>Thousands of microbial genomes shed light on interconnected biogeochemical processes in an aquifer system.</title>
        <authorList>
            <person name="Anantharaman K."/>
            <person name="Brown C.T."/>
            <person name="Hug L.A."/>
            <person name="Sharon I."/>
            <person name="Castelle C.J."/>
            <person name="Probst A.J."/>
            <person name="Thomas B.C."/>
            <person name="Singh A."/>
            <person name="Wilkins M.J."/>
            <person name="Karaoz U."/>
            <person name="Brodie E.L."/>
            <person name="Williams K.H."/>
            <person name="Hubbard S.S."/>
            <person name="Banfield J.F."/>
        </authorList>
    </citation>
    <scope>NUCLEOTIDE SEQUENCE [LARGE SCALE GENOMIC DNA]</scope>
</reference>
<organism evidence="1 2">
    <name type="scientific">Candidatus Wallbacteria bacterium GWC2_49_35</name>
    <dbReference type="NCBI Taxonomy" id="1817813"/>
    <lineage>
        <taxon>Bacteria</taxon>
        <taxon>Candidatus Walliibacteriota</taxon>
    </lineage>
</organism>
<dbReference type="EMBL" id="MGFH01000197">
    <property type="protein sequence ID" value="OGM02895.1"/>
    <property type="molecule type" value="Genomic_DNA"/>
</dbReference>
<evidence type="ECO:0000313" key="1">
    <source>
        <dbReference type="EMBL" id="OGM02895.1"/>
    </source>
</evidence>
<sequence>MSDIKNNINKKSKKISGTLLDNYIRRLAETKKEKLDKLIKMMSKFDERIVLPKLCSFLEHNTTLDGYRNAHDAIVSYGAKAVPYLEKIYQKPAMKFESLECVVFALYAVGARASSGEKLASLYKTFRDDERYNLQIIIDMFELDLMSEAVVASLEFISKSDENKIEFVSMMLEFFEGHLEVEAWLRKQTDANSRKLINLLDDYSESFENMSVTRDNIEFFKFEEFITPDKTDAIEQMVYCYEMANLVANYITTYKEENDINFMPYNNIKGFVFMLMNNVVGLIRTLSGPTLPVLCDLDADSAQLFVKDTQKMQYEKLYAFFWSDMKLIYGDVVKPVNIDYFAWRTLCLTYSTLLDFVQSTQDFPVDKEEDDERFVNFVFGVSEEIAGNIEEYIACDGSGESVFAIDAATLNYFNELMKAR</sequence>
<accession>A0A1F7WLK7</accession>
<protein>
    <submittedName>
        <fullName evidence="1">Uncharacterized protein</fullName>
    </submittedName>
</protein>
<dbReference type="Proteomes" id="UP000178735">
    <property type="component" value="Unassembled WGS sequence"/>
</dbReference>
<evidence type="ECO:0000313" key="2">
    <source>
        <dbReference type="Proteomes" id="UP000178735"/>
    </source>
</evidence>
<gene>
    <name evidence="1" type="ORF">A2008_07465</name>
</gene>